<dbReference type="EMBL" id="JASAXT010000017">
    <property type="protein sequence ID" value="MDP8149179.1"/>
    <property type="molecule type" value="Genomic_DNA"/>
</dbReference>
<sequence length="105" mass="11852">MVKKKLGLFFLVCVIALVLSLSYGEKTISNDNLKTWFELLAEDETSLQGDNLTGNLEEILQLSIQVIKTGTTTLEELKSLGNYHPIHPKFGSLYIFRFNTPQTCQ</sequence>
<comment type="caution">
    <text evidence="1">The sequence shown here is derived from an EMBL/GenBank/DDBJ whole genome shotgun (WGS) entry which is preliminary data.</text>
</comment>
<proteinExistence type="predicted"/>
<reference evidence="1 2" key="1">
    <citation type="journal article" date="2023" name="Front. Microbiol.">
        <title>Phylogeography and host specificity of Pasteurellaceae pathogenic to sea-farmed fish in the north-east Atlantic.</title>
        <authorList>
            <person name="Gulla S."/>
            <person name="Colquhoun D.J."/>
            <person name="Olsen A.B."/>
            <person name="Spilsberg B."/>
            <person name="Lagesen K."/>
            <person name="Aakesson C.P."/>
            <person name="Strom S."/>
            <person name="Manji F."/>
            <person name="Birkbeck T.H."/>
            <person name="Nilsen H.K."/>
        </authorList>
    </citation>
    <scope>NUCLEOTIDE SEQUENCE [LARGE SCALE GENOMIC DNA]</scope>
    <source>
        <strain evidence="1 2">NVIB3131</strain>
    </source>
</reference>
<evidence type="ECO:0000313" key="1">
    <source>
        <dbReference type="EMBL" id="MDP8149179.1"/>
    </source>
</evidence>
<dbReference type="RefSeq" id="WP_306352016.1">
    <property type="nucleotide sequence ID" value="NZ_JASAWV010000018.1"/>
</dbReference>
<organism evidence="1 2">
    <name type="scientific">Phocoenobacter atlanticus subsp. atlanticus</name>
    <dbReference type="NCBI Taxonomy" id="3061285"/>
    <lineage>
        <taxon>Bacteria</taxon>
        <taxon>Pseudomonadati</taxon>
        <taxon>Pseudomonadota</taxon>
        <taxon>Gammaproteobacteria</taxon>
        <taxon>Pasteurellales</taxon>
        <taxon>Pasteurellaceae</taxon>
        <taxon>Phocoenobacter</taxon>
        <taxon>Phocoenobacter atlanticus</taxon>
    </lineage>
</organism>
<protein>
    <submittedName>
        <fullName evidence="1">Uncharacterized protein</fullName>
    </submittedName>
</protein>
<dbReference type="Proteomes" id="UP001226020">
    <property type="component" value="Unassembled WGS sequence"/>
</dbReference>
<gene>
    <name evidence="1" type="ORF">QJU57_08845</name>
</gene>
<dbReference type="AlphaFoldDB" id="A0AAW8CGR0"/>
<name>A0AAW8CGR0_9PAST</name>
<keyword evidence="2" id="KW-1185">Reference proteome</keyword>
<evidence type="ECO:0000313" key="2">
    <source>
        <dbReference type="Proteomes" id="UP001226020"/>
    </source>
</evidence>
<accession>A0AAW8CGR0</accession>